<organism evidence="2 3">
    <name type="scientific">Ignelater luminosus</name>
    <name type="common">Cucubano</name>
    <name type="synonym">Pyrophorus luminosus</name>
    <dbReference type="NCBI Taxonomy" id="2038154"/>
    <lineage>
        <taxon>Eukaryota</taxon>
        <taxon>Metazoa</taxon>
        <taxon>Ecdysozoa</taxon>
        <taxon>Arthropoda</taxon>
        <taxon>Hexapoda</taxon>
        <taxon>Insecta</taxon>
        <taxon>Pterygota</taxon>
        <taxon>Neoptera</taxon>
        <taxon>Endopterygota</taxon>
        <taxon>Coleoptera</taxon>
        <taxon>Polyphaga</taxon>
        <taxon>Elateriformia</taxon>
        <taxon>Elateroidea</taxon>
        <taxon>Elateridae</taxon>
        <taxon>Agrypninae</taxon>
        <taxon>Pyrophorini</taxon>
        <taxon>Ignelater</taxon>
    </lineage>
</organism>
<feature type="compositionally biased region" description="Basic and acidic residues" evidence="1">
    <location>
        <begin position="1"/>
        <end position="10"/>
    </location>
</feature>
<protein>
    <submittedName>
        <fullName evidence="2">Uncharacterized protein</fullName>
    </submittedName>
</protein>
<name>A0A8K0CEB0_IGNLU</name>
<dbReference type="Proteomes" id="UP000801492">
    <property type="component" value="Unassembled WGS sequence"/>
</dbReference>
<evidence type="ECO:0000313" key="2">
    <source>
        <dbReference type="EMBL" id="KAF2884599.1"/>
    </source>
</evidence>
<dbReference type="EMBL" id="VTPC01090153">
    <property type="protein sequence ID" value="KAF2884599.1"/>
    <property type="molecule type" value="Genomic_DNA"/>
</dbReference>
<proteinExistence type="predicted"/>
<dbReference type="AlphaFoldDB" id="A0A8K0CEB0"/>
<comment type="caution">
    <text evidence="2">The sequence shown here is derived from an EMBL/GenBank/DDBJ whole genome shotgun (WGS) entry which is preliminary data.</text>
</comment>
<evidence type="ECO:0000256" key="1">
    <source>
        <dbReference type="SAM" id="MobiDB-lite"/>
    </source>
</evidence>
<keyword evidence="3" id="KW-1185">Reference proteome</keyword>
<feature type="region of interest" description="Disordered" evidence="1">
    <location>
        <begin position="1"/>
        <end position="33"/>
    </location>
</feature>
<accession>A0A8K0CEB0</accession>
<reference evidence="2" key="1">
    <citation type="submission" date="2019-08" db="EMBL/GenBank/DDBJ databases">
        <title>The genome of the North American firefly Photinus pyralis.</title>
        <authorList>
            <consortium name="Photinus pyralis genome working group"/>
            <person name="Fallon T.R."/>
            <person name="Sander Lower S.E."/>
            <person name="Weng J.-K."/>
        </authorList>
    </citation>
    <scope>NUCLEOTIDE SEQUENCE</scope>
    <source>
        <strain evidence="2">TRF0915ILg1</strain>
        <tissue evidence="2">Whole body</tissue>
    </source>
</reference>
<sequence>MEALEVEHVVGDSNRVPESGQYRKHRAKKKLTNDPTKQFETLLKPRKRLERVTLAELPLGRRIKKKKLNSLKKLLISLSGENWNTDPELGWILPIFTEDQEDEHAESTTDEECECSDTDNADFGWVTEAERDWTVFELSPPQGYRVTIQSYPAATDWLDQQRRHRYSCVYGLIDGGRSRPTASEIRPQAKLQDRGRSYPAMTDRLHLQQRHRDSLSCGSTHDEPFELVWGNHKTSYPGVLAVGRAGRSSLSSSVSRPISSLVV</sequence>
<gene>
    <name evidence="2" type="ORF">ILUMI_21579</name>
</gene>
<evidence type="ECO:0000313" key="3">
    <source>
        <dbReference type="Proteomes" id="UP000801492"/>
    </source>
</evidence>